<dbReference type="Proteomes" id="UP001163823">
    <property type="component" value="Chromosome 4"/>
</dbReference>
<dbReference type="AlphaFoldDB" id="A0AAD7VE47"/>
<organism evidence="1 2">
    <name type="scientific">Quillaja saponaria</name>
    <name type="common">Soap bark tree</name>
    <dbReference type="NCBI Taxonomy" id="32244"/>
    <lineage>
        <taxon>Eukaryota</taxon>
        <taxon>Viridiplantae</taxon>
        <taxon>Streptophyta</taxon>
        <taxon>Embryophyta</taxon>
        <taxon>Tracheophyta</taxon>
        <taxon>Spermatophyta</taxon>
        <taxon>Magnoliopsida</taxon>
        <taxon>eudicotyledons</taxon>
        <taxon>Gunneridae</taxon>
        <taxon>Pentapetalae</taxon>
        <taxon>rosids</taxon>
        <taxon>fabids</taxon>
        <taxon>Fabales</taxon>
        <taxon>Quillajaceae</taxon>
        <taxon>Quillaja</taxon>
    </lineage>
</organism>
<dbReference type="KEGG" id="qsa:O6P43_010351"/>
<evidence type="ECO:0000313" key="2">
    <source>
        <dbReference type="Proteomes" id="UP001163823"/>
    </source>
</evidence>
<proteinExistence type="predicted"/>
<evidence type="ECO:0000313" key="1">
    <source>
        <dbReference type="EMBL" id="KAJ7972472.1"/>
    </source>
</evidence>
<reference evidence="1" key="1">
    <citation type="journal article" date="2023" name="Science">
        <title>Elucidation of the pathway for biosynthesis of saponin adjuvants from the soapbark tree.</title>
        <authorList>
            <person name="Reed J."/>
            <person name="Orme A."/>
            <person name="El-Demerdash A."/>
            <person name="Owen C."/>
            <person name="Martin L.B.B."/>
            <person name="Misra R.C."/>
            <person name="Kikuchi S."/>
            <person name="Rejzek M."/>
            <person name="Martin A.C."/>
            <person name="Harkess A."/>
            <person name="Leebens-Mack J."/>
            <person name="Louveau T."/>
            <person name="Stephenson M.J."/>
            <person name="Osbourn A."/>
        </authorList>
    </citation>
    <scope>NUCLEOTIDE SEQUENCE</scope>
    <source>
        <strain evidence="1">S10</strain>
    </source>
</reference>
<sequence>MEELSINFLHNINLKRDGYGFALRPQHTQRYREYANIYKEEEYERLYKWRSFLDKIVKNPHPFSSEKEHKETLNAEGTEWKEETVLEKVREGDNSSGRTSFFDVSEKELHCSEERKTHKVQTWAEIRPFLGAIGYMMSSHVKKRKDRKGDLVSISNESSNHLPAIEELGSLGGASEEDFEEEVCIMRHRMIL</sequence>
<dbReference type="EMBL" id="JARAOO010000004">
    <property type="protein sequence ID" value="KAJ7972472.1"/>
    <property type="molecule type" value="Genomic_DNA"/>
</dbReference>
<name>A0AAD7VE47_QUISA</name>
<accession>A0AAD7VE47</accession>
<protein>
    <submittedName>
        <fullName evidence="1">TBC1 domain family member 8B</fullName>
    </submittedName>
</protein>
<gene>
    <name evidence="1" type="ORF">O6P43_010351</name>
</gene>
<comment type="caution">
    <text evidence="1">The sequence shown here is derived from an EMBL/GenBank/DDBJ whole genome shotgun (WGS) entry which is preliminary data.</text>
</comment>
<keyword evidence="2" id="KW-1185">Reference proteome</keyword>